<reference evidence="2" key="1">
    <citation type="submission" date="2023-02" db="EMBL/GenBank/DDBJ databases">
        <title>Colletotrichum kahawae CIFC_Que2 genome sequencing and assembly.</title>
        <authorList>
            <person name="Baroncelli R."/>
        </authorList>
    </citation>
    <scope>NUCLEOTIDE SEQUENCE</scope>
    <source>
        <strain evidence="2">CIFC_Que2</strain>
    </source>
</reference>
<proteinExistence type="predicted"/>
<protein>
    <submittedName>
        <fullName evidence="2">Uncharacterized protein</fullName>
    </submittedName>
</protein>
<evidence type="ECO:0000313" key="3">
    <source>
        <dbReference type="Proteomes" id="UP001281614"/>
    </source>
</evidence>
<dbReference type="AlphaFoldDB" id="A0AAD9YX87"/>
<dbReference type="Proteomes" id="UP001281614">
    <property type="component" value="Unassembled WGS sequence"/>
</dbReference>
<gene>
    <name evidence="2" type="ORF">CKAH01_00263</name>
</gene>
<name>A0AAD9YX87_COLKA</name>
<dbReference type="EMBL" id="VYYT01000001">
    <property type="protein sequence ID" value="KAK2780319.1"/>
    <property type="molecule type" value="Genomic_DNA"/>
</dbReference>
<organism evidence="2 3">
    <name type="scientific">Colletotrichum kahawae</name>
    <name type="common">Coffee berry disease fungus</name>
    <dbReference type="NCBI Taxonomy" id="34407"/>
    <lineage>
        <taxon>Eukaryota</taxon>
        <taxon>Fungi</taxon>
        <taxon>Dikarya</taxon>
        <taxon>Ascomycota</taxon>
        <taxon>Pezizomycotina</taxon>
        <taxon>Sordariomycetes</taxon>
        <taxon>Hypocreomycetidae</taxon>
        <taxon>Glomerellales</taxon>
        <taxon>Glomerellaceae</taxon>
        <taxon>Colletotrichum</taxon>
        <taxon>Colletotrichum gloeosporioides species complex</taxon>
    </lineage>
</organism>
<evidence type="ECO:0000313" key="2">
    <source>
        <dbReference type="EMBL" id="KAK2780319.1"/>
    </source>
</evidence>
<accession>A0AAD9YX87</accession>
<sequence>MTTIERVAEGSSSEGEEEEDDDYEGELLHCCDTDRPKRALPLVIEASNTEYITIHDYVSAPHPWLLGLRLDFKRADNMLGNRKPEEYQHLVMDVSNPQHLGIMDEKRFLG</sequence>
<feature type="region of interest" description="Disordered" evidence="1">
    <location>
        <begin position="1"/>
        <end position="24"/>
    </location>
</feature>
<keyword evidence="3" id="KW-1185">Reference proteome</keyword>
<comment type="caution">
    <text evidence="2">The sequence shown here is derived from an EMBL/GenBank/DDBJ whole genome shotgun (WGS) entry which is preliminary data.</text>
</comment>
<evidence type="ECO:0000256" key="1">
    <source>
        <dbReference type="SAM" id="MobiDB-lite"/>
    </source>
</evidence>
<feature type="compositionally biased region" description="Acidic residues" evidence="1">
    <location>
        <begin position="14"/>
        <end position="24"/>
    </location>
</feature>